<evidence type="ECO:0000256" key="4">
    <source>
        <dbReference type="ARBA" id="ARBA00022839"/>
    </source>
</evidence>
<dbReference type="CDD" id="cd06141">
    <property type="entry name" value="WRN_exo"/>
    <property type="match status" value="1"/>
</dbReference>
<evidence type="ECO:0000256" key="5">
    <source>
        <dbReference type="ARBA" id="ARBA00022842"/>
    </source>
</evidence>
<name>A0A2A7V0G3_COMTR</name>
<dbReference type="PANTHER" id="PTHR13620:SF109">
    <property type="entry name" value="3'-5' EXONUCLEASE"/>
    <property type="match status" value="1"/>
</dbReference>
<dbReference type="InterPro" id="IPR002562">
    <property type="entry name" value="3'-5'_exonuclease_dom"/>
</dbReference>
<gene>
    <name evidence="10" type="ORF">CRM82_12005</name>
</gene>
<dbReference type="GO" id="GO:0046872">
    <property type="term" value="F:metal ion binding"/>
    <property type="evidence" value="ECO:0007669"/>
    <property type="project" value="UniProtKB-KW"/>
</dbReference>
<keyword evidence="3" id="KW-0378">Hydrolase</keyword>
<dbReference type="PANTHER" id="PTHR13620">
    <property type="entry name" value="3-5 EXONUCLEASE"/>
    <property type="match status" value="1"/>
</dbReference>
<accession>A0A2A7V0G3</accession>
<dbReference type="OrthoDB" id="9793333at2"/>
<feature type="compositionally biased region" description="Pro residues" evidence="8">
    <location>
        <begin position="207"/>
        <end position="216"/>
    </location>
</feature>
<evidence type="ECO:0000259" key="9">
    <source>
        <dbReference type="Pfam" id="PF01612"/>
    </source>
</evidence>
<dbReference type="Proteomes" id="UP000220246">
    <property type="component" value="Unassembled WGS sequence"/>
</dbReference>
<dbReference type="GO" id="GO:0008408">
    <property type="term" value="F:3'-5' exonuclease activity"/>
    <property type="evidence" value="ECO:0007669"/>
    <property type="project" value="InterPro"/>
</dbReference>
<evidence type="ECO:0000313" key="10">
    <source>
        <dbReference type="EMBL" id="PEH91042.1"/>
    </source>
</evidence>
<dbReference type="EMBL" id="PDEA01000001">
    <property type="protein sequence ID" value="PEH91042.1"/>
    <property type="molecule type" value="Genomic_DNA"/>
</dbReference>
<dbReference type="GeneID" id="80801336"/>
<evidence type="ECO:0000256" key="6">
    <source>
        <dbReference type="ARBA" id="ARBA00040531"/>
    </source>
</evidence>
<dbReference type="InterPro" id="IPR051132">
    <property type="entry name" value="3-5_Exonuclease_domain"/>
</dbReference>
<evidence type="ECO:0000256" key="3">
    <source>
        <dbReference type="ARBA" id="ARBA00022801"/>
    </source>
</evidence>
<dbReference type="GO" id="GO:0003676">
    <property type="term" value="F:nucleic acid binding"/>
    <property type="evidence" value="ECO:0007669"/>
    <property type="project" value="InterPro"/>
</dbReference>
<keyword evidence="11" id="KW-1185">Reference proteome</keyword>
<organism evidence="10 11">
    <name type="scientific">Comamonas terrigena</name>
    <dbReference type="NCBI Taxonomy" id="32013"/>
    <lineage>
        <taxon>Bacteria</taxon>
        <taxon>Pseudomonadati</taxon>
        <taxon>Pseudomonadota</taxon>
        <taxon>Betaproteobacteria</taxon>
        <taxon>Burkholderiales</taxon>
        <taxon>Comamonadaceae</taxon>
        <taxon>Comamonas</taxon>
    </lineage>
</organism>
<evidence type="ECO:0000313" key="11">
    <source>
        <dbReference type="Proteomes" id="UP000220246"/>
    </source>
</evidence>
<dbReference type="Pfam" id="PF01612">
    <property type="entry name" value="DNA_pol_A_exo1"/>
    <property type="match status" value="1"/>
</dbReference>
<keyword evidence="2" id="KW-0479">Metal-binding</keyword>
<dbReference type="InterPro" id="IPR012337">
    <property type="entry name" value="RNaseH-like_sf"/>
</dbReference>
<dbReference type="Gene3D" id="3.30.420.10">
    <property type="entry name" value="Ribonuclease H-like superfamily/Ribonuclease H"/>
    <property type="match status" value="1"/>
</dbReference>
<dbReference type="RefSeq" id="WP_083520344.1">
    <property type="nucleotide sequence ID" value="NZ_JAOCAL010000036.1"/>
</dbReference>
<evidence type="ECO:0000256" key="2">
    <source>
        <dbReference type="ARBA" id="ARBA00022723"/>
    </source>
</evidence>
<comment type="caution">
    <text evidence="10">The sequence shown here is derived from an EMBL/GenBank/DDBJ whole genome shotgun (WGS) entry which is preliminary data.</text>
</comment>
<dbReference type="STRING" id="1219032.GCA_001515545_01299"/>
<keyword evidence="4 10" id="KW-0269">Exonuclease</keyword>
<sequence>MPRLKPPSKEESLLLPAFAALPDSAIHLPATEAEFAAARTALLAQSALGFDTESKPIFSTQQVDTGPHLVQLATTDAAWLLQLHHPQALELARELLAHPGICKVGFGLDNDKATLPRRLGCELHNVVDLDRVFKQYGYGNSTGVRAAVALVLGQNFHKSKKMSTSNWAARQYSPGQLRYAANDAHGPAVVHAALPAWQSRQPAPATARPPRPPRAPRAPGSDLIQSAPPAPTPQPSPVPQPTAPALPSGTQGPQSMQGAAPVRSRIAALFQPRRG</sequence>
<feature type="compositionally biased region" description="Pro residues" evidence="8">
    <location>
        <begin position="228"/>
        <end position="244"/>
    </location>
</feature>
<reference evidence="11" key="1">
    <citation type="submission" date="2017-09" db="EMBL/GenBank/DDBJ databases">
        <title>FDA dAtabase for Regulatory Grade micrObial Sequences (FDA-ARGOS): Supporting development and validation of Infectious Disease Dx tests.</title>
        <authorList>
            <person name="Minogue T."/>
            <person name="Wolcott M."/>
            <person name="Wasieloski L."/>
            <person name="Aguilar W."/>
            <person name="Moore D."/>
            <person name="Tallon L."/>
            <person name="Sadzewicz L."/>
            <person name="Ott S."/>
            <person name="Zhao X."/>
            <person name="Nagaraj S."/>
            <person name="Vavikolanu K."/>
            <person name="Aluvathingal J."/>
            <person name="Nadendla S."/>
            <person name="Sichtig H."/>
        </authorList>
    </citation>
    <scope>NUCLEOTIDE SEQUENCE [LARGE SCALE GENOMIC DNA]</scope>
    <source>
        <strain evidence="11">FDAARGOS_394</strain>
    </source>
</reference>
<keyword evidence="5" id="KW-0460">Magnesium</keyword>
<evidence type="ECO:0000256" key="8">
    <source>
        <dbReference type="SAM" id="MobiDB-lite"/>
    </source>
</evidence>
<feature type="domain" description="3'-5' exonuclease" evidence="9">
    <location>
        <begin position="30"/>
        <end position="185"/>
    </location>
</feature>
<protein>
    <recommendedName>
        <fullName evidence="6">3'-5' exonuclease</fullName>
    </recommendedName>
    <alternativeName>
        <fullName evidence="7">Werner Syndrome-like exonuclease</fullName>
    </alternativeName>
</protein>
<evidence type="ECO:0000256" key="1">
    <source>
        <dbReference type="ARBA" id="ARBA00022722"/>
    </source>
</evidence>
<proteinExistence type="predicted"/>
<dbReference type="InterPro" id="IPR036397">
    <property type="entry name" value="RNaseH_sf"/>
</dbReference>
<keyword evidence="1" id="KW-0540">Nuclease</keyword>
<evidence type="ECO:0000256" key="7">
    <source>
        <dbReference type="ARBA" id="ARBA00042761"/>
    </source>
</evidence>
<dbReference type="SUPFAM" id="SSF53098">
    <property type="entry name" value="Ribonuclease H-like"/>
    <property type="match status" value="1"/>
</dbReference>
<feature type="region of interest" description="Disordered" evidence="8">
    <location>
        <begin position="197"/>
        <end position="275"/>
    </location>
</feature>
<dbReference type="GO" id="GO:0006139">
    <property type="term" value="P:nucleobase-containing compound metabolic process"/>
    <property type="evidence" value="ECO:0007669"/>
    <property type="project" value="InterPro"/>
</dbReference>
<dbReference type="AlphaFoldDB" id="A0A2A7V0G3"/>